<reference evidence="2 3" key="1">
    <citation type="submission" date="2013-12" db="EMBL/GenBank/DDBJ databases">
        <title>A Varibaculum cambriense genome reconstructed from a premature infant gut community with otherwise low bacterial novelty that shifts toward anaerobic metabolism during the third week of life.</title>
        <authorList>
            <person name="Brown C.T."/>
            <person name="Sharon I."/>
            <person name="Thomas B.C."/>
            <person name="Castelle C.J."/>
            <person name="Morowitz M.J."/>
            <person name="Banfield J.F."/>
        </authorList>
    </citation>
    <scope>NUCLEOTIDE SEQUENCE [LARGE SCALE GENOMIC DNA]</scope>
    <source>
        <strain evidence="3">DORA_11</strain>
    </source>
</reference>
<sequence length="155" mass="18254">MNEIIVYFKSLLQLSKLLVVTFAMFLFIGGCWLFHDLQYRYVVDSRYNTIFDKVYSVYLINKGISMDIINDKIYAMDDDVYVIINQESNTIIVYYLNLEDVETINNFTRLQQQYYGDKMILQPIESLGPSETLDMYKKLSEAHGRFKSQGSRISF</sequence>
<dbReference type="EMBL" id="AZMJ01000005">
    <property type="protein sequence ID" value="ETJ02506.1"/>
    <property type="molecule type" value="Genomic_DNA"/>
</dbReference>
<feature type="transmembrane region" description="Helical" evidence="1">
    <location>
        <begin position="17"/>
        <end position="35"/>
    </location>
</feature>
<proteinExistence type="predicted"/>
<evidence type="ECO:0000313" key="3">
    <source>
        <dbReference type="Proteomes" id="UP000018855"/>
    </source>
</evidence>
<gene>
    <name evidence="2" type="ORF">Q619_VDC00005G0012</name>
</gene>
<dbReference type="PATRIC" id="fig|1403949.3.peg.15"/>
<dbReference type="AlphaFoldDB" id="W1V9Y1"/>
<protein>
    <submittedName>
        <fullName evidence="2">Uncharacterized protein</fullName>
    </submittedName>
</protein>
<keyword evidence="1" id="KW-0472">Membrane</keyword>
<accession>W1V9Y1</accession>
<keyword evidence="1" id="KW-0812">Transmembrane</keyword>
<evidence type="ECO:0000256" key="1">
    <source>
        <dbReference type="SAM" id="Phobius"/>
    </source>
</evidence>
<evidence type="ECO:0000313" key="2">
    <source>
        <dbReference type="EMBL" id="ETJ02506.1"/>
    </source>
</evidence>
<dbReference type="Proteomes" id="UP000018855">
    <property type="component" value="Unassembled WGS sequence"/>
</dbReference>
<keyword evidence="1" id="KW-1133">Transmembrane helix</keyword>
<name>W1V9Y1_9FIRM</name>
<organism evidence="2 3">
    <name type="scientific">Veillonella dispar DORA_11</name>
    <dbReference type="NCBI Taxonomy" id="1403949"/>
    <lineage>
        <taxon>Bacteria</taxon>
        <taxon>Bacillati</taxon>
        <taxon>Bacillota</taxon>
        <taxon>Negativicutes</taxon>
        <taxon>Veillonellales</taxon>
        <taxon>Veillonellaceae</taxon>
        <taxon>Veillonella</taxon>
    </lineage>
</organism>
<comment type="caution">
    <text evidence="2">The sequence shown here is derived from an EMBL/GenBank/DDBJ whole genome shotgun (WGS) entry which is preliminary data.</text>
</comment>